<evidence type="ECO:0000313" key="2">
    <source>
        <dbReference type="Proteomes" id="UP000295468"/>
    </source>
</evidence>
<proteinExistence type="predicted"/>
<name>A0A4R6TP51_9FLAO</name>
<dbReference type="EMBL" id="SNYI01000001">
    <property type="protein sequence ID" value="TDQ33065.1"/>
    <property type="molecule type" value="Genomic_DNA"/>
</dbReference>
<dbReference type="Proteomes" id="UP000295468">
    <property type="component" value="Unassembled WGS sequence"/>
</dbReference>
<dbReference type="AlphaFoldDB" id="A0A4R6TP51"/>
<protein>
    <submittedName>
        <fullName evidence="1">Uncharacterized protein</fullName>
    </submittedName>
</protein>
<sequence length="121" mass="13737">MVGAAGVAVLTLPAWFYFKGASYDPALGKATVLYRIWEDGPELQNVGTQYRELFPEEDSRRKLLKLLTGDTPRDEKEMAAVIEKQVHDDYRENRIVMIDGWMLSVTEARQCALFSIDNPTP</sequence>
<keyword evidence="2" id="KW-1185">Reference proteome</keyword>
<evidence type="ECO:0000313" key="1">
    <source>
        <dbReference type="EMBL" id="TDQ33065.1"/>
    </source>
</evidence>
<organism evidence="1 2">
    <name type="scientific">Zeaxanthinibacter enoshimensis</name>
    <dbReference type="NCBI Taxonomy" id="392009"/>
    <lineage>
        <taxon>Bacteria</taxon>
        <taxon>Pseudomonadati</taxon>
        <taxon>Bacteroidota</taxon>
        <taxon>Flavobacteriia</taxon>
        <taxon>Flavobacteriales</taxon>
        <taxon>Flavobacteriaceae</taxon>
        <taxon>Zeaxanthinibacter</taxon>
    </lineage>
</organism>
<gene>
    <name evidence="1" type="ORF">CLV82_0903</name>
</gene>
<comment type="caution">
    <text evidence="1">The sequence shown here is derived from an EMBL/GenBank/DDBJ whole genome shotgun (WGS) entry which is preliminary data.</text>
</comment>
<accession>A0A4R6TP51</accession>
<reference evidence="1 2" key="1">
    <citation type="submission" date="2019-03" db="EMBL/GenBank/DDBJ databases">
        <title>Genomic Encyclopedia of Archaeal and Bacterial Type Strains, Phase II (KMG-II): from individual species to whole genera.</title>
        <authorList>
            <person name="Goeker M."/>
        </authorList>
    </citation>
    <scope>NUCLEOTIDE SEQUENCE [LARGE SCALE GENOMIC DNA]</scope>
    <source>
        <strain evidence="1 2">DSM 18435</strain>
    </source>
</reference>